<dbReference type="Proteomes" id="UP001202674">
    <property type="component" value="Unassembled WGS sequence"/>
</dbReference>
<organism evidence="1 2">
    <name type="scientific">Natranaeroarchaeum aerophilus</name>
    <dbReference type="NCBI Taxonomy" id="2917711"/>
    <lineage>
        <taxon>Archaea</taxon>
        <taxon>Methanobacteriati</taxon>
        <taxon>Methanobacteriota</taxon>
        <taxon>Stenosarchaea group</taxon>
        <taxon>Halobacteria</taxon>
        <taxon>Halobacteriales</taxon>
        <taxon>Natronoarchaeaceae</taxon>
        <taxon>Natranaeroarchaeum</taxon>
    </lineage>
</organism>
<sequence>MHLNWVMERMIIGVGMYTNSMAREESEIYIGRKPDGTLITVTEYAACEAGLDEPPPIFCQHCLDEYNEMQQLTYDAKKRRFVHRSVQRGCYQDGRTNDRDHPLIQQTVYKQLVNDDRYSQSKIEFPINRWNSNIKLNFDVGGMLPNHDSLQGVLVEIQHQSGTLSKRLFRRLRLAQKRNYGAYVVFSPSARYRSWYSGLFVQVKGYEAEIGKYKNGAVELGTMIQPEDDISALQRESLRAKNRAYI</sequence>
<evidence type="ECO:0000313" key="2">
    <source>
        <dbReference type="Proteomes" id="UP001202674"/>
    </source>
</evidence>
<dbReference type="RefSeq" id="WP_250598817.1">
    <property type="nucleotide sequence ID" value="NZ_JAKRVY010000021.1"/>
</dbReference>
<accession>A0AAE3K7C2</accession>
<protein>
    <submittedName>
        <fullName evidence="1">Uncharacterized protein</fullName>
    </submittedName>
</protein>
<comment type="caution">
    <text evidence="1">The sequence shown here is derived from an EMBL/GenBank/DDBJ whole genome shotgun (WGS) entry which is preliminary data.</text>
</comment>
<gene>
    <name evidence="1" type="ORF">AArcSt11_16695</name>
</gene>
<proteinExistence type="predicted"/>
<keyword evidence="2" id="KW-1185">Reference proteome</keyword>
<evidence type="ECO:0000313" key="1">
    <source>
        <dbReference type="EMBL" id="MCL9815290.1"/>
    </source>
</evidence>
<name>A0AAE3K7C2_9EURY</name>
<dbReference type="AlphaFoldDB" id="A0AAE3K7C2"/>
<dbReference type="EMBL" id="JAKRVY010000021">
    <property type="protein sequence ID" value="MCL9815290.1"/>
    <property type="molecule type" value="Genomic_DNA"/>
</dbReference>
<reference evidence="1 2" key="1">
    <citation type="journal article" date="2022" name="Syst. Appl. Microbiol.">
        <title>Natronocalculus amylovorans gen. nov., sp. nov., and Natranaeroarchaeum aerophilus sp. nov., dominant culturable amylolytic natronoarchaea from hypersaline soda lakes in southwestern Siberia.</title>
        <authorList>
            <person name="Sorokin D.Y."/>
            <person name="Elcheninov A.G."/>
            <person name="Khizhniak T.V."/>
            <person name="Koenen M."/>
            <person name="Bale N.J."/>
            <person name="Damste J.S.S."/>
            <person name="Kublanov I.V."/>
        </authorList>
    </citation>
    <scope>NUCLEOTIDE SEQUENCE [LARGE SCALE GENOMIC DNA]</scope>
    <source>
        <strain evidence="1 2">AArc-St1-1</strain>
    </source>
</reference>